<keyword evidence="5" id="KW-1185">Reference proteome</keyword>
<dbReference type="AlphaFoldDB" id="A0A814W9G7"/>
<evidence type="ECO:0000313" key="2">
    <source>
        <dbReference type="EMBL" id="CAF0856020.1"/>
    </source>
</evidence>
<dbReference type="SUPFAM" id="SSF51905">
    <property type="entry name" value="FAD/NAD(P)-binding domain"/>
    <property type="match status" value="1"/>
</dbReference>
<dbReference type="EMBL" id="CAJNOI010000025">
    <property type="protein sequence ID" value="CAF0856020.1"/>
    <property type="molecule type" value="Genomic_DNA"/>
</dbReference>
<name>A0A814W9G7_9BILA</name>
<reference evidence="3" key="1">
    <citation type="submission" date="2021-02" db="EMBL/GenBank/DDBJ databases">
        <authorList>
            <person name="Nowell W R."/>
        </authorList>
    </citation>
    <scope>NUCLEOTIDE SEQUENCE</scope>
</reference>
<dbReference type="Gene3D" id="3.50.50.60">
    <property type="entry name" value="FAD/NAD(P)-binding domain"/>
    <property type="match status" value="1"/>
</dbReference>
<keyword evidence="1" id="KW-0472">Membrane</keyword>
<dbReference type="Proteomes" id="UP000663877">
    <property type="component" value="Unassembled WGS sequence"/>
</dbReference>
<organism evidence="3 5">
    <name type="scientific">Adineta steineri</name>
    <dbReference type="NCBI Taxonomy" id="433720"/>
    <lineage>
        <taxon>Eukaryota</taxon>
        <taxon>Metazoa</taxon>
        <taxon>Spiralia</taxon>
        <taxon>Gnathifera</taxon>
        <taxon>Rotifera</taxon>
        <taxon>Eurotatoria</taxon>
        <taxon>Bdelloidea</taxon>
        <taxon>Adinetida</taxon>
        <taxon>Adinetidae</taxon>
        <taxon>Adineta</taxon>
    </lineage>
</organism>
<accession>A0A814W9G7</accession>
<evidence type="ECO:0000313" key="5">
    <source>
        <dbReference type="Proteomes" id="UP000663832"/>
    </source>
</evidence>
<evidence type="ECO:0000256" key="1">
    <source>
        <dbReference type="SAM" id="Phobius"/>
    </source>
</evidence>
<dbReference type="OrthoDB" id="10045821at2759"/>
<dbReference type="EMBL" id="CAJNOM010000205">
    <property type="protein sequence ID" value="CAF1225960.1"/>
    <property type="molecule type" value="Genomic_DNA"/>
</dbReference>
<dbReference type="Proteomes" id="UP000663832">
    <property type="component" value="Unassembled WGS sequence"/>
</dbReference>
<dbReference type="EMBL" id="CAJNOM010000187">
    <property type="protein sequence ID" value="CAF1199406.1"/>
    <property type="molecule type" value="Genomic_DNA"/>
</dbReference>
<keyword evidence="1" id="KW-0812">Transmembrane</keyword>
<evidence type="ECO:0000313" key="3">
    <source>
        <dbReference type="EMBL" id="CAF1199406.1"/>
    </source>
</evidence>
<dbReference type="Gene3D" id="3.30.9.10">
    <property type="entry name" value="D-Amino Acid Oxidase, subunit A, domain 2"/>
    <property type="match status" value="1"/>
</dbReference>
<dbReference type="InterPro" id="IPR036188">
    <property type="entry name" value="FAD/NAD-bd_sf"/>
</dbReference>
<comment type="caution">
    <text evidence="3">The sequence shown here is derived from an EMBL/GenBank/DDBJ whole genome shotgun (WGS) entry which is preliminary data.</text>
</comment>
<evidence type="ECO:0000313" key="4">
    <source>
        <dbReference type="EMBL" id="CAF1225960.1"/>
    </source>
</evidence>
<sequence length="781" mass="89693">MANTTSSPLIIVVSGGGPVALIFSLILAVMMGKHVKIIIYERRWFVDEHGVIRWQGEEQGNTRRGQVVTLQDHVIEQMPSFIQEGLFQNIDERVWPTSRNIPIREVEDRLFDLIQPFVQNGQVELIPEKLNEQSKHLIESSDFDVLVGADGSNSFVRKYCKIEMVNDGIEHACGVAYDVPEEVPASDEPLHQALNCILTMSQTRYSVSSSASRRGYLYIRLTPDEHEKLDKCVKEFKDHNKLLNLLDYNKCPNSPVWSIVRQGLDFFKISPKYVFRVVPIEINVQHASIVVRELHFEINEAQPTTSTTETVCGSAIKQSKTMLACLVGDAAMNVHFWPGRGMNSGMTAAMALARNILRTCTSKTSPYSIEVRTPLQFLDFLDYESFMARLRAREQQGRSLRIVKNPISASVKKAHIYAHLNYCYDRYIENLNKKLKEARLHLEKQSNWPHQTRPVTDDELQSACNRIHPNAVAQLSLANPWPTREMSGTEVRVEEFFPLNQQQFLPVPSIKEVTSNRRRSLHEQTIEEVISNHRRSSIIRRRFLILWITGDMISENTKKIIDSIQNSPTFADPSTTAAVMTTNQPQNPSMGSFHELHVVCTIEEARKWIAENDKYLRAHDTLFKVITTWSLNKRETAVDVIRAVATRVPVLIFTDKLEETQPTPQFPNVIATAEVYELYRFVGIKQETHWNPGCPVLSEHQLMCGGRPCEKCHRCRDWHFTGDQDTWTWIINWKNWTPNERERFQSHFIYNNFTKRDGATCSRVVLSLLLLPDHLCVCDSH</sequence>
<protein>
    <submittedName>
        <fullName evidence="3">Uncharacterized protein</fullName>
    </submittedName>
</protein>
<gene>
    <name evidence="2" type="ORF">BJG266_LOCUS8113</name>
    <name evidence="3" type="ORF">QVE165_LOCUS25721</name>
    <name evidence="4" type="ORF">QVE165_LOCUS27165</name>
</gene>
<keyword evidence="1" id="KW-1133">Transmembrane helix</keyword>
<proteinExistence type="predicted"/>
<feature type="transmembrane region" description="Helical" evidence="1">
    <location>
        <begin position="6"/>
        <end position="30"/>
    </location>
</feature>